<evidence type="ECO:0000256" key="6">
    <source>
        <dbReference type="ARBA" id="ARBA00023069"/>
    </source>
</evidence>
<feature type="domain" description="EF-hand" evidence="12">
    <location>
        <begin position="287"/>
        <end position="322"/>
    </location>
</feature>
<protein>
    <submittedName>
        <fullName evidence="13">Uncharacterized protein</fullName>
    </submittedName>
</protein>
<keyword evidence="9" id="KW-0862">Zinc</keyword>
<feature type="region of interest" description="Disordered" evidence="10">
    <location>
        <begin position="511"/>
        <end position="564"/>
    </location>
</feature>
<feature type="compositionally biased region" description="Polar residues" evidence="10">
    <location>
        <begin position="534"/>
        <end position="564"/>
    </location>
</feature>
<dbReference type="SMART" id="SM00054">
    <property type="entry name" value="EFh"/>
    <property type="match status" value="2"/>
</dbReference>
<evidence type="ECO:0000256" key="3">
    <source>
        <dbReference type="ARBA" id="ARBA00022737"/>
    </source>
</evidence>
<dbReference type="InterPro" id="IPR018247">
    <property type="entry name" value="EF_Hand_1_Ca_BS"/>
</dbReference>
<dbReference type="InterPro" id="IPR001878">
    <property type="entry name" value="Znf_CCHC"/>
</dbReference>
<dbReference type="PANTHER" id="PTHR12086">
    <property type="entry name" value="EF-HAND DOMAIN C-TERMINAL CONTAINING PROTEIN"/>
    <property type="match status" value="1"/>
</dbReference>
<feature type="compositionally biased region" description="Polar residues" evidence="10">
    <location>
        <begin position="369"/>
        <end position="378"/>
    </location>
</feature>
<dbReference type="GO" id="GO:0008270">
    <property type="term" value="F:zinc ion binding"/>
    <property type="evidence" value="ECO:0007669"/>
    <property type="project" value="UniProtKB-KW"/>
</dbReference>
<comment type="caution">
    <text evidence="13">The sequence shown here is derived from an EMBL/GenBank/DDBJ whole genome shotgun (WGS) entry which is preliminary data.</text>
</comment>
<evidence type="ECO:0000256" key="1">
    <source>
        <dbReference type="ARBA" id="ARBA00004611"/>
    </source>
</evidence>
<keyword evidence="5" id="KW-0282">Flagellum</keyword>
<dbReference type="CDD" id="cd00051">
    <property type="entry name" value="EFh"/>
    <property type="match status" value="1"/>
</dbReference>
<evidence type="ECO:0000313" key="13">
    <source>
        <dbReference type="EMBL" id="VDI04628.1"/>
    </source>
</evidence>
<dbReference type="InterPro" id="IPR011992">
    <property type="entry name" value="EF-hand-dom_pair"/>
</dbReference>
<keyword evidence="2" id="KW-0963">Cytoplasm</keyword>
<evidence type="ECO:0000256" key="4">
    <source>
        <dbReference type="ARBA" id="ARBA00022837"/>
    </source>
</evidence>
<dbReference type="GO" id="GO:0005509">
    <property type="term" value="F:calcium ion binding"/>
    <property type="evidence" value="ECO:0007669"/>
    <property type="project" value="InterPro"/>
</dbReference>
<keyword evidence="9" id="KW-0863">Zinc-finger</keyword>
<keyword evidence="4" id="KW-0106">Calcium</keyword>
<gene>
    <name evidence="13" type="ORF">MGAL_10B054782</name>
</gene>
<evidence type="ECO:0000256" key="7">
    <source>
        <dbReference type="ARBA" id="ARBA00023212"/>
    </source>
</evidence>
<feature type="domain" description="CCHC-type" evidence="11">
    <location>
        <begin position="617"/>
        <end position="632"/>
    </location>
</feature>
<evidence type="ECO:0000256" key="5">
    <source>
        <dbReference type="ARBA" id="ARBA00022846"/>
    </source>
</evidence>
<dbReference type="Pfam" id="PF13499">
    <property type="entry name" value="EF-hand_7"/>
    <property type="match status" value="1"/>
</dbReference>
<keyword evidence="3" id="KW-0677">Repeat</keyword>
<dbReference type="InterPro" id="IPR002048">
    <property type="entry name" value="EF_hand_dom"/>
</dbReference>
<organism evidence="13 14">
    <name type="scientific">Mytilus galloprovincialis</name>
    <name type="common">Mediterranean mussel</name>
    <dbReference type="NCBI Taxonomy" id="29158"/>
    <lineage>
        <taxon>Eukaryota</taxon>
        <taxon>Metazoa</taxon>
        <taxon>Spiralia</taxon>
        <taxon>Lophotrochozoa</taxon>
        <taxon>Mollusca</taxon>
        <taxon>Bivalvia</taxon>
        <taxon>Autobranchia</taxon>
        <taxon>Pteriomorphia</taxon>
        <taxon>Mytilida</taxon>
        <taxon>Mytiloidea</taxon>
        <taxon>Mytilidae</taxon>
        <taxon>Mytilinae</taxon>
        <taxon>Mytilus</taxon>
    </lineage>
</organism>
<reference evidence="13" key="1">
    <citation type="submission" date="2018-11" db="EMBL/GenBank/DDBJ databases">
        <authorList>
            <person name="Alioto T."/>
            <person name="Alioto T."/>
        </authorList>
    </citation>
    <scope>NUCLEOTIDE SEQUENCE</scope>
</reference>
<evidence type="ECO:0000256" key="2">
    <source>
        <dbReference type="ARBA" id="ARBA00022490"/>
    </source>
</evidence>
<dbReference type="InterPro" id="IPR040193">
    <property type="entry name" value="EFHC1/EFHC2/EFHB"/>
</dbReference>
<dbReference type="PROSITE" id="PS50222">
    <property type="entry name" value="EF_HAND_2"/>
    <property type="match status" value="2"/>
</dbReference>
<evidence type="ECO:0000256" key="9">
    <source>
        <dbReference type="PROSITE-ProRule" id="PRU00047"/>
    </source>
</evidence>
<dbReference type="PROSITE" id="PS00018">
    <property type="entry name" value="EF_HAND_1"/>
    <property type="match status" value="1"/>
</dbReference>
<keyword evidence="8" id="KW-0966">Cell projection</keyword>
<evidence type="ECO:0000256" key="10">
    <source>
        <dbReference type="SAM" id="MobiDB-lite"/>
    </source>
</evidence>
<keyword evidence="9" id="KW-0479">Metal-binding</keyword>
<dbReference type="Proteomes" id="UP000596742">
    <property type="component" value="Unassembled WGS sequence"/>
</dbReference>
<feature type="compositionally biased region" description="Basic and acidic residues" evidence="10">
    <location>
        <begin position="517"/>
        <end position="533"/>
    </location>
</feature>
<dbReference type="OrthoDB" id="2096280at2759"/>
<proteinExistence type="predicted"/>
<dbReference type="Pfam" id="PF25325">
    <property type="entry name" value="EF-hand_EFHB_C"/>
    <property type="match status" value="1"/>
</dbReference>
<dbReference type="SMART" id="SM00343">
    <property type="entry name" value="ZnF_C2HC"/>
    <property type="match status" value="3"/>
</dbReference>
<evidence type="ECO:0000313" key="14">
    <source>
        <dbReference type="Proteomes" id="UP000596742"/>
    </source>
</evidence>
<evidence type="ECO:0000259" key="12">
    <source>
        <dbReference type="PROSITE" id="PS50222"/>
    </source>
</evidence>
<feature type="domain" description="EF-hand" evidence="12">
    <location>
        <begin position="323"/>
        <end position="358"/>
    </location>
</feature>
<accession>A0A8B6CF55</accession>
<name>A0A8B6CF55_MYTGA</name>
<feature type="region of interest" description="Disordered" evidence="10">
    <location>
        <begin position="362"/>
        <end position="396"/>
    </location>
</feature>
<dbReference type="SUPFAM" id="SSF47473">
    <property type="entry name" value="EF-hand"/>
    <property type="match status" value="1"/>
</dbReference>
<dbReference type="InterPro" id="IPR057428">
    <property type="entry name" value="EFHB_EF-hand_C"/>
</dbReference>
<dbReference type="EMBL" id="UYJE01001730">
    <property type="protein sequence ID" value="VDI04628.1"/>
    <property type="molecule type" value="Genomic_DNA"/>
</dbReference>
<dbReference type="GO" id="GO:0003676">
    <property type="term" value="F:nucleic acid binding"/>
    <property type="evidence" value="ECO:0007669"/>
    <property type="project" value="InterPro"/>
</dbReference>
<dbReference type="PROSITE" id="PS50158">
    <property type="entry name" value="ZF_CCHC"/>
    <property type="match status" value="1"/>
</dbReference>
<dbReference type="Gene3D" id="1.10.238.10">
    <property type="entry name" value="EF-hand"/>
    <property type="match status" value="1"/>
</dbReference>
<evidence type="ECO:0000259" key="11">
    <source>
        <dbReference type="PROSITE" id="PS50158"/>
    </source>
</evidence>
<dbReference type="AlphaFoldDB" id="A0A8B6CF55"/>
<keyword evidence="6" id="KW-0969">Cilium</keyword>
<dbReference type="PANTHER" id="PTHR12086:SF12">
    <property type="entry name" value="EF-HAND DOMAIN-CONTAINING FAMILY MEMBER B"/>
    <property type="match status" value="1"/>
</dbReference>
<sequence length="717" mass="81589">MSSETQVRLPSLNGGIYTGKFKDWSPSLRPAGKLTVSGDTAELCMKPKNDRPPSADIIPGELANPPPKTLFNQRKLDRKENIYASHIRAPLGISHEQSHGLPRGLNRDQFTFGIPTELDIGAGGLINPNKTYAEVEAESAVGMELYRETHKNFDVGEKLHRGYTQPSFFPDKKFGIPTPHNNEGIKVKKTLKWMHETEQEKATKIVSKRVDDFRERSQPILGQVHDPIKDTLKVGPDHTYGILAKPDEYGAGDLMHGRAPSNYLRGKDRQRGVLAAIRQHLKKANFHNFTDLVHAFRYYDKDGKGVIDINDLREVCIQYHLPLEPELLEQLLDSCDANRDGAIDYVEFSNFLNWKDKMKSGLPDKPDTPLNSSRSKSAVSDDLVRKSVHSAESTPRRLKLQIDKAIGDHRTSANMINAVVGGISTRDYRTYGVPTIRTDIHAPRIRRVDDNKNYGDESDAYGLVNPSIFSRRHVYEKDFLLPRTKEELKSIFHNIGVQMTGEMFEQVYNTAAKQNPKAREKSDKTETEKDRSNSQRSFNGSFNSHKPWQNKNGKQNGNFRSGTQNRNINSAEALVASTERNVSYFDKCRYCQEQHWSDECKKFQSVEDRKRQLKGCCFKCLRYGHKSIDCKKGKLCVHCGEKNSHHRSLCPKKFKMKMTSVHLSEENSHSSIEELRRQEEFSVNMESNEDPTENMLVSSSEMVLMQTAKNRCGQSKE</sequence>
<comment type="subcellular location">
    <subcellularLocation>
        <location evidence="1">Cytoplasm</location>
        <location evidence="1">Cytoskeleton</location>
        <location evidence="1">Flagellum axoneme</location>
    </subcellularLocation>
</comment>
<keyword evidence="14" id="KW-1185">Reference proteome</keyword>
<keyword evidence="7" id="KW-0206">Cytoskeleton</keyword>
<evidence type="ECO:0000256" key="8">
    <source>
        <dbReference type="ARBA" id="ARBA00023273"/>
    </source>
</evidence>